<dbReference type="RefSeq" id="WP_098113384.1">
    <property type="nucleotide sequence ID" value="NZ_CP024035.1"/>
</dbReference>
<dbReference type="Proteomes" id="UP001418804">
    <property type="component" value="Unassembled WGS sequence"/>
</dbReference>
<organism evidence="2 4">
    <name type="scientific">Priestia aryabhattai</name>
    <name type="common">Bacillus aryabhattai</name>
    <dbReference type="NCBI Taxonomy" id="412384"/>
    <lineage>
        <taxon>Bacteria</taxon>
        <taxon>Bacillati</taxon>
        <taxon>Bacillota</taxon>
        <taxon>Bacilli</taxon>
        <taxon>Bacillales</taxon>
        <taxon>Bacillaceae</taxon>
        <taxon>Priestia</taxon>
    </lineage>
</organism>
<feature type="compositionally biased region" description="Basic and acidic residues" evidence="1">
    <location>
        <begin position="84"/>
        <end position="106"/>
    </location>
</feature>
<evidence type="ECO:0000256" key="1">
    <source>
        <dbReference type="SAM" id="MobiDB-lite"/>
    </source>
</evidence>
<dbReference type="EMBL" id="JAPTGD010000001">
    <property type="protein sequence ID" value="MDU9690052.1"/>
    <property type="molecule type" value="Genomic_DNA"/>
</dbReference>
<evidence type="ECO:0000313" key="4">
    <source>
        <dbReference type="Proteomes" id="UP001269400"/>
    </source>
</evidence>
<evidence type="ECO:0000313" key="3">
    <source>
        <dbReference type="EMBL" id="MEN3152833.1"/>
    </source>
</evidence>
<reference evidence="3 5" key="3">
    <citation type="submission" date="2024-05" db="EMBL/GenBank/DDBJ databases">
        <title>The mechanism of isolation and screening of efficient mineral weathering bacteria priestia aryabhattai c4-10 with weathered biotite.</title>
        <authorList>
            <person name="Yang S."/>
        </authorList>
    </citation>
    <scope>NUCLEOTIDE SEQUENCE [LARGE SCALE GENOMIC DNA]</scope>
    <source>
        <strain evidence="3 5">C4-10</strain>
    </source>
</reference>
<feature type="compositionally biased region" description="Acidic residues" evidence="1">
    <location>
        <begin position="114"/>
        <end position="125"/>
    </location>
</feature>
<reference evidence="2" key="2">
    <citation type="submission" date="2022-12" db="EMBL/GenBank/DDBJ databases">
        <authorList>
            <person name="Dechsakulwatana C."/>
            <person name="Rungsihiranrut A."/>
            <person name="Muangchinda C."/>
            <person name="Ningthoujam R."/>
            <person name="Klankeo P."/>
            <person name="Pinyakong O."/>
        </authorList>
    </citation>
    <scope>NUCLEOTIDE SEQUENCE</scope>
    <source>
        <strain evidence="2">TL01-2</strain>
    </source>
</reference>
<protein>
    <submittedName>
        <fullName evidence="2">Uncharacterized protein</fullName>
    </submittedName>
</protein>
<reference evidence="2" key="1">
    <citation type="journal article" date="2022" name="J Environ Chem Eng">
        <title>Biodegradation of petroleum oil using a constructed nonpathogenic and heavy metal-tolerant bacterial consortium isolated from marine sponges.</title>
        <authorList>
            <person name="Dechsakulwatana C."/>
            <person name="Rungsihiranrut A."/>
            <person name="Muangchinda C."/>
            <person name="Ningthoujam R."/>
            <person name="Klankeo P."/>
            <person name="Pinyakong O."/>
        </authorList>
    </citation>
    <scope>NUCLEOTIDE SEQUENCE</scope>
    <source>
        <strain evidence="2">TL01-2</strain>
    </source>
</reference>
<dbReference type="Proteomes" id="UP001269400">
    <property type="component" value="Unassembled WGS sequence"/>
</dbReference>
<accession>A0AAP8K294</accession>
<reference evidence="3 5" key="4">
    <citation type="submission" date="2024-05" db="EMBL/GenBank/DDBJ databases">
        <authorList>
            <person name="Zheng X."/>
        </authorList>
    </citation>
    <scope>NUCLEOTIDE SEQUENCE [LARGE SCALE GENOMIC DNA]</scope>
    <source>
        <strain evidence="3 5">C4-10</strain>
    </source>
</reference>
<evidence type="ECO:0000313" key="2">
    <source>
        <dbReference type="EMBL" id="MDU9690052.1"/>
    </source>
</evidence>
<sequence>MSERQNAFTIKTNQLSDEVYDILAKYAKSRKLGDYISSLIVRDLHSSSSNQVEAGHRTEELLEHINSELRELKKLAQSNGFVSKQEEIEEKPSESHQTFKEGKVADLEQLSGSLDDDDLEEYNDF</sequence>
<dbReference type="AlphaFoldDB" id="A0AAP8K294"/>
<dbReference type="EMBL" id="JBDIVD010000001">
    <property type="protein sequence ID" value="MEN3152833.1"/>
    <property type="molecule type" value="Genomic_DNA"/>
</dbReference>
<comment type="caution">
    <text evidence="2">The sequence shown here is derived from an EMBL/GenBank/DDBJ whole genome shotgun (WGS) entry which is preliminary data.</text>
</comment>
<proteinExistence type="predicted"/>
<gene>
    <name evidence="3" type="ORF">ABDD91_08305</name>
    <name evidence="2" type="ORF">O0Q50_02635</name>
</gene>
<feature type="region of interest" description="Disordered" evidence="1">
    <location>
        <begin position="83"/>
        <end position="125"/>
    </location>
</feature>
<dbReference type="GeneID" id="48012259"/>
<name>A0AAP8K294_PRIAR</name>
<evidence type="ECO:0000313" key="5">
    <source>
        <dbReference type="Proteomes" id="UP001418804"/>
    </source>
</evidence>